<feature type="compositionally biased region" description="Basic and acidic residues" evidence="1">
    <location>
        <begin position="46"/>
        <end position="60"/>
    </location>
</feature>
<dbReference type="Proteomes" id="UP001203297">
    <property type="component" value="Unassembled WGS sequence"/>
</dbReference>
<reference evidence="2" key="1">
    <citation type="journal article" date="2022" name="New Phytol.">
        <title>Evolutionary transition to the ectomycorrhizal habit in the genomes of a hyperdiverse lineage of mushroom-forming fungi.</title>
        <authorList>
            <person name="Looney B."/>
            <person name="Miyauchi S."/>
            <person name="Morin E."/>
            <person name="Drula E."/>
            <person name="Courty P.E."/>
            <person name="Kohler A."/>
            <person name="Kuo A."/>
            <person name="LaButti K."/>
            <person name="Pangilinan J."/>
            <person name="Lipzen A."/>
            <person name="Riley R."/>
            <person name="Andreopoulos W."/>
            <person name="He G."/>
            <person name="Johnson J."/>
            <person name="Nolan M."/>
            <person name="Tritt A."/>
            <person name="Barry K.W."/>
            <person name="Grigoriev I.V."/>
            <person name="Nagy L.G."/>
            <person name="Hibbett D."/>
            <person name="Henrissat B."/>
            <person name="Matheny P.B."/>
            <person name="Labbe J."/>
            <person name="Martin F.M."/>
        </authorList>
    </citation>
    <scope>NUCLEOTIDE SEQUENCE</scope>
    <source>
        <strain evidence="2">BPL690</strain>
    </source>
</reference>
<name>A0AAD4QI04_9AGAM</name>
<organism evidence="2 3">
    <name type="scientific">Multifurca ochricompacta</name>
    <dbReference type="NCBI Taxonomy" id="376703"/>
    <lineage>
        <taxon>Eukaryota</taxon>
        <taxon>Fungi</taxon>
        <taxon>Dikarya</taxon>
        <taxon>Basidiomycota</taxon>
        <taxon>Agaricomycotina</taxon>
        <taxon>Agaricomycetes</taxon>
        <taxon>Russulales</taxon>
        <taxon>Russulaceae</taxon>
        <taxon>Multifurca</taxon>
    </lineage>
</organism>
<proteinExistence type="predicted"/>
<dbReference type="AlphaFoldDB" id="A0AAD4QI04"/>
<sequence length="68" mass="7420">MPPGPVFNWLTVAHSALEILDHALKYRAAQVTRAGGVCASQNQQQHTRDAYEEKKGKTGVEESVTLAN</sequence>
<dbReference type="EMBL" id="WTXG01000062">
    <property type="protein sequence ID" value="KAI0295114.1"/>
    <property type="molecule type" value="Genomic_DNA"/>
</dbReference>
<evidence type="ECO:0000313" key="3">
    <source>
        <dbReference type="Proteomes" id="UP001203297"/>
    </source>
</evidence>
<keyword evidence="3" id="KW-1185">Reference proteome</keyword>
<protein>
    <submittedName>
        <fullName evidence="2">Uncharacterized protein</fullName>
    </submittedName>
</protein>
<comment type="caution">
    <text evidence="2">The sequence shown here is derived from an EMBL/GenBank/DDBJ whole genome shotgun (WGS) entry which is preliminary data.</text>
</comment>
<accession>A0AAD4QI04</accession>
<gene>
    <name evidence="2" type="ORF">B0F90DRAFT_1752785</name>
</gene>
<feature type="region of interest" description="Disordered" evidence="1">
    <location>
        <begin position="38"/>
        <end position="68"/>
    </location>
</feature>
<evidence type="ECO:0000256" key="1">
    <source>
        <dbReference type="SAM" id="MobiDB-lite"/>
    </source>
</evidence>
<evidence type="ECO:0000313" key="2">
    <source>
        <dbReference type="EMBL" id="KAI0295114.1"/>
    </source>
</evidence>
<feature type="non-terminal residue" evidence="2">
    <location>
        <position position="68"/>
    </location>
</feature>